<gene>
    <name evidence="1" type="ORF">MLD38_013182</name>
</gene>
<evidence type="ECO:0000313" key="2">
    <source>
        <dbReference type="Proteomes" id="UP001057402"/>
    </source>
</evidence>
<protein>
    <submittedName>
        <fullName evidence="1">Uncharacterized protein</fullName>
    </submittedName>
</protein>
<organism evidence="1 2">
    <name type="scientific">Melastoma candidum</name>
    <dbReference type="NCBI Taxonomy" id="119954"/>
    <lineage>
        <taxon>Eukaryota</taxon>
        <taxon>Viridiplantae</taxon>
        <taxon>Streptophyta</taxon>
        <taxon>Embryophyta</taxon>
        <taxon>Tracheophyta</taxon>
        <taxon>Spermatophyta</taxon>
        <taxon>Magnoliopsida</taxon>
        <taxon>eudicotyledons</taxon>
        <taxon>Gunneridae</taxon>
        <taxon>Pentapetalae</taxon>
        <taxon>rosids</taxon>
        <taxon>malvids</taxon>
        <taxon>Myrtales</taxon>
        <taxon>Melastomataceae</taxon>
        <taxon>Melastomatoideae</taxon>
        <taxon>Melastomateae</taxon>
        <taxon>Melastoma</taxon>
    </lineage>
</organism>
<dbReference type="Proteomes" id="UP001057402">
    <property type="component" value="Chromosome 4"/>
</dbReference>
<sequence length="87" mass="9695">MTAILVLSGIVILFCFAERKGLAIAAPASSSKEWLEHLRSRLIELARGRRRASQDLSLHAVIRRRVPTGPDPIHNRRVGTYRQLPGA</sequence>
<keyword evidence="2" id="KW-1185">Reference proteome</keyword>
<comment type="caution">
    <text evidence="1">The sequence shown here is derived from an EMBL/GenBank/DDBJ whole genome shotgun (WGS) entry which is preliminary data.</text>
</comment>
<accession>A0ACB9R8Q4</accession>
<proteinExistence type="predicted"/>
<name>A0ACB9R8Q4_9MYRT</name>
<reference evidence="2" key="1">
    <citation type="journal article" date="2023" name="Front. Plant Sci.">
        <title>Chromosomal-level genome assembly of Melastoma candidum provides insights into trichome evolution.</title>
        <authorList>
            <person name="Zhong Y."/>
            <person name="Wu W."/>
            <person name="Sun C."/>
            <person name="Zou P."/>
            <person name="Liu Y."/>
            <person name="Dai S."/>
            <person name="Zhou R."/>
        </authorList>
    </citation>
    <scope>NUCLEOTIDE SEQUENCE [LARGE SCALE GENOMIC DNA]</scope>
</reference>
<dbReference type="EMBL" id="CM042883">
    <property type="protein sequence ID" value="KAI4375298.1"/>
    <property type="molecule type" value="Genomic_DNA"/>
</dbReference>
<evidence type="ECO:0000313" key="1">
    <source>
        <dbReference type="EMBL" id="KAI4375298.1"/>
    </source>
</evidence>